<organism evidence="3 4">
    <name type="scientific">Malaciobacter molluscorum LMG 25693</name>
    <dbReference type="NCBI Taxonomy" id="870501"/>
    <lineage>
        <taxon>Bacteria</taxon>
        <taxon>Pseudomonadati</taxon>
        <taxon>Campylobacterota</taxon>
        <taxon>Epsilonproteobacteria</taxon>
        <taxon>Campylobacterales</taxon>
        <taxon>Arcobacteraceae</taxon>
        <taxon>Malaciobacter</taxon>
    </lineage>
</organism>
<evidence type="ECO:0000313" key="5">
    <source>
        <dbReference type="Proteomes" id="UP000262712"/>
    </source>
</evidence>
<keyword evidence="1" id="KW-0812">Transmembrane</keyword>
<dbReference type="AlphaFoldDB" id="A0A2G1DK10"/>
<accession>A0A2G1DK10</accession>
<dbReference type="Proteomes" id="UP000221222">
    <property type="component" value="Unassembled WGS sequence"/>
</dbReference>
<keyword evidence="4" id="KW-1185">Reference proteome</keyword>
<evidence type="ECO:0000313" key="2">
    <source>
        <dbReference type="EMBL" id="AXX91431.1"/>
    </source>
</evidence>
<feature type="transmembrane region" description="Helical" evidence="1">
    <location>
        <begin position="37"/>
        <end position="61"/>
    </location>
</feature>
<evidence type="ECO:0000313" key="4">
    <source>
        <dbReference type="Proteomes" id="UP000221222"/>
    </source>
</evidence>
<feature type="transmembrane region" description="Helical" evidence="1">
    <location>
        <begin position="12"/>
        <end position="31"/>
    </location>
</feature>
<gene>
    <name evidence="2" type="ORF">AMOL_0415</name>
    <name evidence="3" type="ORF">CPU12_02895</name>
</gene>
<keyword evidence="1" id="KW-0472">Membrane</keyword>
<dbReference type="EMBL" id="NXFY01000003">
    <property type="protein sequence ID" value="PHO18822.1"/>
    <property type="molecule type" value="Genomic_DNA"/>
</dbReference>
<dbReference type="Proteomes" id="UP000262712">
    <property type="component" value="Chromosome"/>
</dbReference>
<proteinExistence type="predicted"/>
<dbReference type="RefSeq" id="WP_099341581.1">
    <property type="nucleotide sequence ID" value="NZ_CP032098.1"/>
</dbReference>
<dbReference type="KEGG" id="amol:AMOL_0415"/>
<evidence type="ECO:0000313" key="3">
    <source>
        <dbReference type="EMBL" id="PHO18822.1"/>
    </source>
</evidence>
<evidence type="ECO:0000256" key="1">
    <source>
        <dbReference type="SAM" id="Phobius"/>
    </source>
</evidence>
<dbReference type="EMBL" id="CP032098">
    <property type="protein sequence ID" value="AXX91431.1"/>
    <property type="molecule type" value="Genomic_DNA"/>
</dbReference>
<sequence length="279" mass="32711">MLNIVYKKQVINKLFMLTAFCIFSLVMYQGHIQKGGIYSILMYLTFLLIAFQIASIFYVIFVKRRLELNIDEKIFSWKVFDNKRVSKEININLEDIKQTKTEINYLTGNIYSNFTITFILNNDAIIELTDGILYDIGLEKAEDISTYLLNHNLGNTTDIEFANLIKELNIDITKEQKFTTKDKKTYILGVISKNKKEFLALRLQIEANYLQYNSIKRNNNNEYLVENPNIKDSYIHLKANPIGYMIKFQNIDKKPDFKMLKEFKGATIKNKLTNIMRAK</sequence>
<keyword evidence="1" id="KW-1133">Transmembrane helix</keyword>
<reference evidence="3 4" key="1">
    <citation type="submission" date="2017-09" db="EMBL/GenBank/DDBJ databases">
        <title>Arcobacter canalis sp. nov., a new species isolated from a water canal contaminated with urban sewage.</title>
        <authorList>
            <person name="Perez-Cataluna A."/>
            <person name="Salas-Masso N."/>
            <person name="Figueras M.J."/>
        </authorList>
    </citation>
    <scope>NUCLEOTIDE SEQUENCE [LARGE SCALE GENOMIC DNA]</scope>
    <source>
        <strain evidence="3 4">F98-3</strain>
    </source>
</reference>
<name>A0A2G1DK10_9BACT</name>
<protein>
    <submittedName>
        <fullName evidence="2">Membrane protein</fullName>
    </submittedName>
</protein>
<reference evidence="2 5" key="2">
    <citation type="submission" date="2018-08" db="EMBL/GenBank/DDBJ databases">
        <title>Complete genome of the Arcobacter molluscorum type strain LMG 25693.</title>
        <authorList>
            <person name="Miller W.G."/>
            <person name="Yee E."/>
            <person name="Bono J.L."/>
        </authorList>
    </citation>
    <scope>NUCLEOTIDE SEQUENCE [LARGE SCALE GENOMIC DNA]</scope>
    <source>
        <strain evidence="2 5">CECT 7696</strain>
    </source>
</reference>